<comment type="caution">
    <text evidence="10">The sequence shown here is derived from an EMBL/GenBank/DDBJ whole genome shotgun (WGS) entry which is preliminary data.</text>
</comment>
<keyword evidence="8" id="KW-0812">Transmembrane</keyword>
<feature type="domain" description="Peptidase S26" evidence="9">
    <location>
        <begin position="6"/>
        <end position="177"/>
    </location>
</feature>
<keyword evidence="8" id="KW-0472">Membrane</keyword>
<evidence type="ECO:0000256" key="1">
    <source>
        <dbReference type="ARBA" id="ARBA00000677"/>
    </source>
</evidence>
<dbReference type="InterPro" id="IPR019758">
    <property type="entry name" value="Pept_S26A_signal_pept_1_CS"/>
</dbReference>
<keyword evidence="8" id="KW-1133">Transmembrane helix</keyword>
<protein>
    <recommendedName>
        <fullName evidence="8">Signal peptidase I</fullName>
        <ecNumber evidence="8">3.4.21.89</ecNumber>
    </recommendedName>
</protein>
<dbReference type="Pfam" id="PF10502">
    <property type="entry name" value="Peptidase_S26"/>
    <property type="match status" value="1"/>
</dbReference>
<evidence type="ECO:0000256" key="5">
    <source>
        <dbReference type="ARBA" id="ARBA00022670"/>
    </source>
</evidence>
<dbReference type="EC" id="3.4.21.89" evidence="8"/>
<dbReference type="PANTHER" id="PTHR43390">
    <property type="entry name" value="SIGNAL PEPTIDASE I"/>
    <property type="match status" value="1"/>
</dbReference>
<dbReference type="Gene3D" id="2.10.109.10">
    <property type="entry name" value="Umud Fragment, subunit A"/>
    <property type="match status" value="1"/>
</dbReference>
<dbReference type="AlphaFoldDB" id="A0A9P2Z0M4"/>
<dbReference type="PRINTS" id="PR00727">
    <property type="entry name" value="LEADERPTASE"/>
</dbReference>
<sequence length="192" mass="22278">MKKELKEWLIAIIIAVLLLFLVNTFLIKSYTVSGLSMYPTFNNKDKVIVSKISKSLNHLDSGDVIVFHENKKNDFIKRLIGKPGDQIEYKNDKLYINKHYIKEPYLTYNKKMNDSGENLTENFNVSDIKGSKNKMTIPKDKYLVLGDNRANSIDSRSSEVGLVSEKQIVGKVILRFWPFNNMKYNFKPDNFK</sequence>
<dbReference type="CDD" id="cd06530">
    <property type="entry name" value="S26_SPase_I"/>
    <property type="match status" value="1"/>
</dbReference>
<dbReference type="GO" id="GO:0006465">
    <property type="term" value="P:signal peptide processing"/>
    <property type="evidence" value="ECO:0007669"/>
    <property type="project" value="InterPro"/>
</dbReference>
<dbReference type="EMBL" id="BDVT01000025">
    <property type="protein sequence ID" value="GBV21764.1"/>
    <property type="molecule type" value="Genomic_DNA"/>
</dbReference>
<accession>A0A9P2Z0M4</accession>
<dbReference type="InterPro" id="IPR019533">
    <property type="entry name" value="Peptidase_S26"/>
</dbReference>
<dbReference type="PROSITE" id="PS00761">
    <property type="entry name" value="SPASE_I_3"/>
    <property type="match status" value="1"/>
</dbReference>
<reference evidence="11" key="1">
    <citation type="submission" date="2017-08" db="EMBL/GenBank/DDBJ databases">
        <title>Protection against atopic dermatitis through acquisition of Staphylococcus quorum-sensing agr mutations in the skin.</title>
        <authorList>
            <person name="Nakamura Y."/>
            <person name="Takahashi H."/>
            <person name="Takaya A."/>
            <person name="Inoue Y."/>
            <person name="Katayama Y."/>
            <person name="Kusuya Y."/>
            <person name="Shoji T."/>
            <person name="Takada S."/>
            <person name="Nakagawa S."/>
            <person name="Oguma R."/>
            <person name="Ozawa N."/>
            <person name="Yamaide F."/>
            <person name="Suzuki S."/>
            <person name="Villaruz A."/>
            <person name="Otto M."/>
            <person name="Matsue H."/>
            <person name="Nunez G."/>
            <person name="Shimojo N."/>
        </authorList>
    </citation>
    <scope>NUCLEOTIDE SEQUENCE [LARGE SCALE GENOMIC DNA]</scope>
    <source>
        <strain evidence="11">M1K003</strain>
    </source>
</reference>
<dbReference type="SUPFAM" id="SSF51306">
    <property type="entry name" value="LexA/Signal peptidase"/>
    <property type="match status" value="1"/>
</dbReference>
<dbReference type="InterPro" id="IPR000223">
    <property type="entry name" value="Pept_S26A_signal_pept_1"/>
</dbReference>
<comment type="similarity">
    <text evidence="4 8">Belongs to the peptidase S26 family.</text>
</comment>
<evidence type="ECO:0000256" key="7">
    <source>
        <dbReference type="PIRSR" id="PIRSR600223-1"/>
    </source>
</evidence>
<feature type="active site" evidence="7">
    <location>
        <position position="77"/>
    </location>
</feature>
<evidence type="ECO:0000256" key="2">
    <source>
        <dbReference type="ARBA" id="ARBA00002312"/>
    </source>
</evidence>
<dbReference type="PROSITE" id="PS00760">
    <property type="entry name" value="SPASE_I_2"/>
    <property type="match status" value="1"/>
</dbReference>
<dbReference type="PANTHER" id="PTHR43390:SF1">
    <property type="entry name" value="CHLOROPLAST PROCESSING PEPTIDASE"/>
    <property type="match status" value="1"/>
</dbReference>
<evidence type="ECO:0000256" key="6">
    <source>
        <dbReference type="ARBA" id="ARBA00022801"/>
    </source>
</evidence>
<evidence type="ECO:0000256" key="3">
    <source>
        <dbReference type="ARBA" id="ARBA00004401"/>
    </source>
</evidence>
<dbReference type="RefSeq" id="WP_002485705.1">
    <property type="nucleotide sequence ID" value="NZ_BDVT01000025.1"/>
</dbReference>
<dbReference type="PROSITE" id="PS00501">
    <property type="entry name" value="SPASE_I_1"/>
    <property type="match status" value="1"/>
</dbReference>
<dbReference type="Proteomes" id="UP000265645">
    <property type="component" value="Unassembled WGS sequence"/>
</dbReference>
<proteinExistence type="inferred from homology"/>
<evidence type="ECO:0000313" key="11">
    <source>
        <dbReference type="Proteomes" id="UP000265645"/>
    </source>
</evidence>
<feature type="transmembrane region" description="Helical" evidence="8">
    <location>
        <begin position="7"/>
        <end position="27"/>
    </location>
</feature>
<evidence type="ECO:0000256" key="4">
    <source>
        <dbReference type="ARBA" id="ARBA00009370"/>
    </source>
</evidence>
<evidence type="ECO:0000259" key="9">
    <source>
        <dbReference type="Pfam" id="PF10502"/>
    </source>
</evidence>
<organism evidence="10 11">
    <name type="scientific">Staphylococcus aureus</name>
    <dbReference type="NCBI Taxonomy" id="1280"/>
    <lineage>
        <taxon>Bacteria</taxon>
        <taxon>Bacillati</taxon>
        <taxon>Bacillota</taxon>
        <taxon>Bacilli</taxon>
        <taxon>Bacillales</taxon>
        <taxon>Staphylococcaceae</taxon>
        <taxon>Staphylococcus</taxon>
    </lineage>
</organism>
<dbReference type="InterPro" id="IPR019756">
    <property type="entry name" value="Pept_S26A_signal_pept_1_Ser-AS"/>
</dbReference>
<name>A0A9P2Z0M4_STAAU</name>
<comment type="catalytic activity">
    <reaction evidence="1 8">
        <text>Cleavage of hydrophobic, N-terminal signal or leader sequences from secreted and periplasmic proteins.</text>
        <dbReference type="EC" id="3.4.21.89"/>
    </reaction>
</comment>
<keyword evidence="5 8" id="KW-0645">Protease</keyword>
<dbReference type="NCBIfam" id="TIGR02227">
    <property type="entry name" value="sigpep_I_bact"/>
    <property type="match status" value="1"/>
</dbReference>
<comment type="subcellular location">
    <subcellularLocation>
        <location evidence="3">Cell membrane</location>
        <topology evidence="3">Single-pass type II membrane protein</topology>
    </subcellularLocation>
    <subcellularLocation>
        <location evidence="8">Membrane</location>
        <topology evidence="8">Single-pass type II membrane protein</topology>
    </subcellularLocation>
</comment>
<evidence type="ECO:0000256" key="8">
    <source>
        <dbReference type="RuleBase" id="RU362042"/>
    </source>
</evidence>
<keyword evidence="6 8" id="KW-0378">Hydrolase</keyword>
<feature type="active site" evidence="7">
    <location>
        <position position="36"/>
    </location>
</feature>
<dbReference type="GO" id="GO:0004252">
    <property type="term" value="F:serine-type endopeptidase activity"/>
    <property type="evidence" value="ECO:0007669"/>
    <property type="project" value="InterPro"/>
</dbReference>
<dbReference type="GO" id="GO:0005886">
    <property type="term" value="C:plasma membrane"/>
    <property type="evidence" value="ECO:0007669"/>
    <property type="project" value="UniProtKB-SubCell"/>
</dbReference>
<dbReference type="GO" id="GO:0009003">
    <property type="term" value="F:signal peptidase activity"/>
    <property type="evidence" value="ECO:0007669"/>
    <property type="project" value="UniProtKB-EC"/>
</dbReference>
<gene>
    <name evidence="10" type="ORF">M1K003_2787</name>
</gene>
<evidence type="ECO:0000313" key="10">
    <source>
        <dbReference type="EMBL" id="GBV21764.1"/>
    </source>
</evidence>
<dbReference type="InterPro" id="IPR019757">
    <property type="entry name" value="Pept_S26A_signal_pept_1_Lys-AS"/>
</dbReference>
<dbReference type="InterPro" id="IPR036286">
    <property type="entry name" value="LexA/Signal_pep-like_sf"/>
</dbReference>
<comment type="function">
    <text evidence="2">Essential for cell viability.</text>
</comment>